<dbReference type="GO" id="GO:0032456">
    <property type="term" value="P:endocytic recycling"/>
    <property type="evidence" value="ECO:0007669"/>
    <property type="project" value="TreeGrafter"/>
</dbReference>
<dbReference type="InterPro" id="IPR004328">
    <property type="entry name" value="BRO1_dom"/>
</dbReference>
<sequence length="1783" mass="196099">MEAVPRMPMIGFELKISPESTSFGSLKQYIAEYYQEDPESYSKECSLLEQLRGNAVRPTRDVEGTATIRRYYCQLHSIQNRFLLGGLSESQQMLTFNWKDLYSGATVSKTSLKFEMACVLHNFAALHTLLGRAESRSDPEGMKKACTHFQCAAWAYGHVKDSFTGLSLQGDLTAELLIFMHTLCLAQAQECIMEKSLCDNRKSGIIAKVTAQIISYYNSALAALLTQVGDGGRVQDIVGSKTFKEWRGYVRFKISYLSCILLLYQGQQAEEQQKMGERVALYQASFEKLEEARKEAKGLANQQQVDEALQFTMDVVEAKRKAAKNENEFIYHEEVPELSAISAVQGANLVNGIAFNVTDPESMGEDIFHRLVPMKAHESSSLYSEEKATILRTIGARVEDRNTELETFMSSLNLSGLRQLEVSGAPNDTRLPQGLVDRCAELQAKPNAIPDLVQSMAVLADTCSEVELTLKEIKNLLRADEAKEDRYQQKIGQRSNGGAHIVELGRELAKYQEAHNKAGESNDTLRKAMGLHVQNLKILAQPLPDIRAQIPVCTEYYDETSFRELNAMLAKVEEMRNQREKLYQDLRHQITEDDITSQLIALDGGGSGQQKGKMEELFKKELAKHDQLVGLLEQNMKAQPNILKAMTEAYARCAPSLKGFSDTKTRRDQFFSSLQASYDVYQDLLSKSAKGLEFYRKLQSNVQKLYSRVKAACDVQNEERNQKLKSSNVSKRTNEINGGGVAVAGGTSTTTTTTSSGGPKLKDYLKAGTITLGSIKAAGVDKHLPSIRPAPVGSESTSTAGGGTGISGGYYQDSYGAGYSNYSQQQQQQQPQQSYGGSNVPSASTAAGYDYSQYAASQQQQQQPSAGYANPLYQNTNNAYYYQQQSQQQQQQQQQLQPTVNYDYGQYATPVAQQPSPAPSTASSSTDISQTPSWPQLSQQFSAMNLQPSTANTEQQATYYGVASGSATTTNTTGGYGATTDQQQQHQQQYPNLQSQMNAYNALTQQQYPAATNPVAFVNYPQVSSSESLTSIPPVQDAYGNYSQTAAQYQQPAMAQYYPQSQPQQQQQQQGPYQSEQTTSYGSHPGYSYNSQTGTYEYTSGFQYDSSNVSGSYQSQYSGGSHQTPAAVATPSQSVTSVDSSAQLYQISASPAIAGQSSGNQAGYTATQQLPAADASSYYAMNTNPTGYYHQSSTYSTIQSNQYSQQQVDSAQPQPNSAAHQQQQQQPQPTYDSGHVTHYSHHTNSYVDSTGSQQQPQQQPAAATTTTTSSSSSQQPTAQVASQPVKPSTSSANIDLLSGIDFSPANLPPITVPILQPQPSLPPSMVSGSVIDGNDGVASEILTPTKATKSIVPETSAVMREVSQETISSSTAVPPPASGTPSSVPFGDRKPSFDNLSLCSDLSSSFDWDSASVCGATATVTGSGSVTSALDNVFLRPVKPDPFEDGTTVKWFHKEVERLEKFVETINVKTLNGTTPLDSKWKELQDLLVKEESKRQVSVARLFPEKNRSIDCVPYDHARVQLSTDTDNYINAVYVKDLGFGCPNFVLAQTPLPNTVNDFWNMVWSQKANVIVCLHTANELLDPFWPTDTGKELSYGDVSVTLVKQFDLTHCTERTLRIQMLGSDYSLTVALLQPKLWPKNSAEHMLGVAQNLIDAYRQYNQPLDQKTAQLRPLVLNCLTGTDRSSLITIAIITILATQTRKPLLINVIDIWYRICCQRKGALRDPNFIQFSYQIVLSHGHSILNKRGILTSYQMKSAQAVSSTVKEEANNDPFKDLDPLWKLK</sequence>
<dbReference type="GO" id="GO:0045022">
    <property type="term" value="P:early endosome to late endosome transport"/>
    <property type="evidence" value="ECO:0007669"/>
    <property type="project" value="TreeGrafter"/>
</dbReference>
<feature type="domain" description="BRO1" evidence="8">
    <location>
        <begin position="8"/>
        <end position="405"/>
    </location>
</feature>
<dbReference type="GO" id="GO:0005768">
    <property type="term" value="C:endosome"/>
    <property type="evidence" value="ECO:0007669"/>
    <property type="project" value="UniProtKB-SubCell"/>
</dbReference>
<dbReference type="Gene3D" id="1.25.40.280">
    <property type="entry name" value="alix/aip1 like domains"/>
    <property type="match status" value="1"/>
</dbReference>
<dbReference type="PROSITE" id="PS50055">
    <property type="entry name" value="TYR_PHOSPHATASE_PTP"/>
    <property type="match status" value="1"/>
</dbReference>
<proteinExistence type="predicted"/>
<feature type="compositionally biased region" description="Low complexity" evidence="6">
    <location>
        <begin position="744"/>
        <end position="758"/>
    </location>
</feature>
<dbReference type="EMBL" id="GGFJ01000224">
    <property type="protein sequence ID" value="MBW49365.1"/>
    <property type="molecule type" value="Transcribed_RNA"/>
</dbReference>
<feature type="region of interest" description="Disordered" evidence="6">
    <location>
        <begin position="1110"/>
        <end position="1132"/>
    </location>
</feature>
<feature type="compositionally biased region" description="Low complexity" evidence="6">
    <location>
        <begin position="1110"/>
        <end position="1123"/>
    </location>
</feature>
<feature type="region of interest" description="Disordered" evidence="6">
    <location>
        <begin position="1199"/>
        <end position="1292"/>
    </location>
</feature>
<feature type="compositionally biased region" description="Low complexity" evidence="6">
    <location>
        <begin position="1249"/>
        <end position="1284"/>
    </location>
</feature>
<feature type="compositionally biased region" description="Low complexity" evidence="6">
    <location>
        <begin position="909"/>
        <end position="931"/>
    </location>
</feature>
<feature type="region of interest" description="Disordered" evidence="6">
    <location>
        <begin position="854"/>
        <end position="873"/>
    </location>
</feature>
<dbReference type="CDD" id="cd00047">
    <property type="entry name" value="PTPc"/>
    <property type="match status" value="1"/>
</dbReference>
<keyword evidence="4" id="KW-0967">Endosome</keyword>
<dbReference type="InterPro" id="IPR000242">
    <property type="entry name" value="PTP_cat"/>
</dbReference>
<dbReference type="InterPro" id="IPR038499">
    <property type="entry name" value="BRO1_sf"/>
</dbReference>
<accession>A0A2M4B8H3</accession>
<dbReference type="Pfam" id="PF13949">
    <property type="entry name" value="ALIX_LYPXL_bnd"/>
    <property type="match status" value="1"/>
</dbReference>
<feature type="compositionally biased region" description="Low complexity" evidence="6">
    <location>
        <begin position="1211"/>
        <end position="1229"/>
    </location>
</feature>
<evidence type="ECO:0000256" key="4">
    <source>
        <dbReference type="ARBA" id="ARBA00022753"/>
    </source>
</evidence>
<keyword evidence="3" id="KW-0963">Cytoplasm</keyword>
<dbReference type="InterPro" id="IPR025304">
    <property type="entry name" value="ALIX_V_dom"/>
</dbReference>
<dbReference type="InterPro" id="IPR003595">
    <property type="entry name" value="Tyr_Pase_cat"/>
</dbReference>
<dbReference type="GO" id="GO:0004725">
    <property type="term" value="F:protein tyrosine phosphatase activity"/>
    <property type="evidence" value="ECO:0007669"/>
    <property type="project" value="InterPro"/>
</dbReference>
<dbReference type="PANTHER" id="PTHR23030">
    <property type="entry name" value="PCD6 INTERACTING PROTEIN-RELATED"/>
    <property type="match status" value="1"/>
</dbReference>
<dbReference type="Pfam" id="PF03097">
    <property type="entry name" value="BRO1"/>
    <property type="match status" value="1"/>
</dbReference>
<evidence type="ECO:0000259" key="8">
    <source>
        <dbReference type="PROSITE" id="PS51180"/>
    </source>
</evidence>
<feature type="region of interest" description="Disordered" evidence="6">
    <location>
        <begin position="1363"/>
        <end position="1386"/>
    </location>
</feature>
<feature type="region of interest" description="Disordered" evidence="6">
    <location>
        <begin position="909"/>
        <end position="933"/>
    </location>
</feature>
<dbReference type="SMART" id="SM00194">
    <property type="entry name" value="PTPc"/>
    <property type="match status" value="1"/>
</dbReference>
<feature type="compositionally biased region" description="Low complexity" evidence="6">
    <location>
        <begin position="854"/>
        <end position="869"/>
    </location>
</feature>
<evidence type="ECO:0000256" key="1">
    <source>
        <dbReference type="ARBA" id="ARBA00004177"/>
    </source>
</evidence>
<comment type="subcellular location">
    <subcellularLocation>
        <location evidence="2">Cytoplasm</location>
    </subcellularLocation>
    <subcellularLocation>
        <location evidence="1">Endosome</location>
    </subcellularLocation>
</comment>
<dbReference type="SUPFAM" id="SSF52799">
    <property type="entry name" value="(Phosphotyrosine protein) phosphatases II"/>
    <property type="match status" value="1"/>
</dbReference>
<feature type="compositionally biased region" description="Low complexity" evidence="6">
    <location>
        <begin position="817"/>
        <end position="838"/>
    </location>
</feature>
<feature type="compositionally biased region" description="Polar residues" evidence="6">
    <location>
        <begin position="1075"/>
        <end position="1094"/>
    </location>
</feature>
<evidence type="ECO:0000259" key="7">
    <source>
        <dbReference type="PROSITE" id="PS50055"/>
    </source>
</evidence>
<dbReference type="GO" id="GO:0043328">
    <property type="term" value="P:protein transport to vacuole involved in ubiquitin-dependent protein catabolic process via the multivesicular body sorting pathway"/>
    <property type="evidence" value="ECO:0007669"/>
    <property type="project" value="TreeGrafter"/>
</dbReference>
<organism evidence="9">
    <name type="scientific">Anopheles marajoara</name>
    <dbReference type="NCBI Taxonomy" id="58244"/>
    <lineage>
        <taxon>Eukaryota</taxon>
        <taxon>Metazoa</taxon>
        <taxon>Ecdysozoa</taxon>
        <taxon>Arthropoda</taxon>
        <taxon>Hexapoda</taxon>
        <taxon>Insecta</taxon>
        <taxon>Pterygota</taxon>
        <taxon>Neoptera</taxon>
        <taxon>Endopterygota</taxon>
        <taxon>Diptera</taxon>
        <taxon>Nematocera</taxon>
        <taxon>Culicoidea</taxon>
        <taxon>Culicidae</taxon>
        <taxon>Anophelinae</taxon>
        <taxon>Anopheles</taxon>
    </lineage>
</organism>
<feature type="region of interest" description="Disordered" evidence="6">
    <location>
        <begin position="784"/>
        <end position="805"/>
    </location>
</feature>
<dbReference type="PROSITE" id="PS51180">
    <property type="entry name" value="BRO1"/>
    <property type="match status" value="1"/>
</dbReference>
<dbReference type="Pfam" id="PF00102">
    <property type="entry name" value="Y_phosphatase"/>
    <property type="match status" value="1"/>
</dbReference>
<dbReference type="Gene3D" id="3.90.190.10">
    <property type="entry name" value="Protein tyrosine phosphatase superfamily"/>
    <property type="match status" value="1"/>
</dbReference>
<name>A0A2M4B8H3_9DIPT</name>
<feature type="compositionally biased region" description="Low complexity" evidence="6">
    <location>
        <begin position="1056"/>
        <end position="1074"/>
    </location>
</feature>
<feature type="compositionally biased region" description="Polar residues" evidence="6">
    <location>
        <begin position="1199"/>
        <end position="1210"/>
    </location>
</feature>
<evidence type="ECO:0000256" key="5">
    <source>
        <dbReference type="SAM" id="Coils"/>
    </source>
</evidence>
<dbReference type="Gene3D" id="1.20.120.560">
    <property type="entry name" value="alix/aip1 in complex with the ypdl late domain"/>
    <property type="match status" value="1"/>
</dbReference>
<feature type="region of interest" description="Disordered" evidence="6">
    <location>
        <begin position="722"/>
        <end position="760"/>
    </location>
</feature>
<evidence type="ECO:0000256" key="2">
    <source>
        <dbReference type="ARBA" id="ARBA00004496"/>
    </source>
</evidence>
<dbReference type="InterPro" id="IPR029021">
    <property type="entry name" value="Prot-tyrosine_phosphatase-like"/>
</dbReference>
<protein>
    <submittedName>
        <fullName evidence="9">Putative tyrosine-protein phosphatase non-receptor type 23</fullName>
    </submittedName>
</protein>
<dbReference type="CDD" id="cd09234">
    <property type="entry name" value="V_HD-PTP_like"/>
    <property type="match status" value="1"/>
</dbReference>
<dbReference type="SMART" id="SM01041">
    <property type="entry name" value="BRO1"/>
    <property type="match status" value="1"/>
</dbReference>
<feature type="coiled-coil region" evidence="5">
    <location>
        <begin position="565"/>
        <end position="592"/>
    </location>
</feature>
<keyword evidence="5" id="KW-0175">Coiled coil</keyword>
<reference evidence="9" key="1">
    <citation type="submission" date="2018-01" db="EMBL/GenBank/DDBJ databases">
        <title>An insight into the sialome of Amazonian anophelines.</title>
        <authorList>
            <person name="Ribeiro J.M."/>
            <person name="Scarpassa V."/>
            <person name="Calvo E."/>
        </authorList>
    </citation>
    <scope>NUCLEOTIDE SEQUENCE</scope>
    <source>
        <tissue evidence="9">Salivary glands</tissue>
    </source>
</reference>
<dbReference type="Gene3D" id="1.20.140.50">
    <property type="entry name" value="alix/aip1 like domains"/>
    <property type="match status" value="1"/>
</dbReference>
<feature type="region of interest" description="Disordered" evidence="6">
    <location>
        <begin position="1056"/>
        <end position="1094"/>
    </location>
</feature>
<dbReference type="PRINTS" id="PR00700">
    <property type="entry name" value="PRTYPHPHTASE"/>
</dbReference>
<feature type="region of interest" description="Disordered" evidence="6">
    <location>
        <begin position="817"/>
        <end position="844"/>
    </location>
</feature>
<evidence type="ECO:0000256" key="3">
    <source>
        <dbReference type="ARBA" id="ARBA00022490"/>
    </source>
</evidence>
<feature type="domain" description="Tyrosine-protein phosphatase" evidence="7">
    <location>
        <begin position="1477"/>
        <end position="1738"/>
    </location>
</feature>
<dbReference type="SMART" id="SM00404">
    <property type="entry name" value="PTPc_motif"/>
    <property type="match status" value="1"/>
</dbReference>
<evidence type="ECO:0000313" key="9">
    <source>
        <dbReference type="EMBL" id="MBW49365.1"/>
    </source>
</evidence>
<keyword evidence="9" id="KW-0675">Receptor</keyword>
<dbReference type="PANTHER" id="PTHR23030:SF30">
    <property type="entry name" value="TYROSINE-PROTEIN PHOSPHATASE NON-RECEPTOR TYPE 23"/>
    <property type="match status" value="1"/>
</dbReference>
<evidence type="ECO:0000256" key="6">
    <source>
        <dbReference type="SAM" id="MobiDB-lite"/>
    </source>
</evidence>